<accession>A0A8J2HY67</accession>
<feature type="compositionally biased region" description="Basic and acidic residues" evidence="1">
    <location>
        <begin position="173"/>
        <end position="187"/>
    </location>
</feature>
<reference evidence="2" key="1">
    <citation type="submission" date="2021-05" db="EMBL/GenBank/DDBJ databases">
        <authorList>
            <person name="Stam R."/>
        </authorList>
    </citation>
    <scope>NUCLEOTIDE SEQUENCE</scope>
    <source>
        <strain evidence="2">CS162</strain>
    </source>
</reference>
<proteinExistence type="predicted"/>
<protein>
    <submittedName>
        <fullName evidence="2">Uncharacterized protein</fullName>
    </submittedName>
</protein>
<dbReference type="GeneID" id="67014004"/>
<dbReference type="EMBL" id="CAJRGZ010000015">
    <property type="protein sequence ID" value="CAG5150097.1"/>
    <property type="molecule type" value="Genomic_DNA"/>
</dbReference>
<dbReference type="Proteomes" id="UP000676310">
    <property type="component" value="Unassembled WGS sequence"/>
</dbReference>
<keyword evidence="3" id="KW-1185">Reference proteome</keyword>
<organism evidence="2 3">
    <name type="scientific">Alternaria atra</name>
    <dbReference type="NCBI Taxonomy" id="119953"/>
    <lineage>
        <taxon>Eukaryota</taxon>
        <taxon>Fungi</taxon>
        <taxon>Dikarya</taxon>
        <taxon>Ascomycota</taxon>
        <taxon>Pezizomycotina</taxon>
        <taxon>Dothideomycetes</taxon>
        <taxon>Pleosporomycetidae</taxon>
        <taxon>Pleosporales</taxon>
        <taxon>Pleosporineae</taxon>
        <taxon>Pleosporaceae</taxon>
        <taxon>Alternaria</taxon>
        <taxon>Alternaria sect. Ulocladioides</taxon>
    </lineage>
</organism>
<dbReference type="AlphaFoldDB" id="A0A8J2HY67"/>
<feature type="region of interest" description="Disordered" evidence="1">
    <location>
        <begin position="146"/>
        <end position="214"/>
    </location>
</feature>
<gene>
    <name evidence="2" type="ORF">ALTATR162_LOCUS2547</name>
</gene>
<evidence type="ECO:0000256" key="1">
    <source>
        <dbReference type="SAM" id="MobiDB-lite"/>
    </source>
</evidence>
<sequence length="330" mass="37931">MCIMLFMTHHDGPREHYLGSYHCAHADRPGTFESHQRCLLEESRFDCSECLAKDGIQVDPDIVAIQYYHPIAHFEIEHIEGKGWVKVGEQGNVKRTENVSTAGQNEEEEDEDLGGYAYSFASLSDCDSVTSHWRLDQIMTLPVRPTTADTKKKSPSPFYQEPTPTEEAYETSSPHEPHEMHDVREPVYEDAAEDQEPHQEVCLESPSGDSPSTLEHRNLVNQQLATLEHRMARRQHQRQNSQPMFDVTRPHRMTRHQRRSSKRRFDVTRQQRYTFPAFVPSVPPGPVKGGPEYEDGHYYLVPATPISGIIPDWRWGPVPPPHLTIPLPHW</sequence>
<comment type="caution">
    <text evidence="2">The sequence shown here is derived from an EMBL/GenBank/DDBJ whole genome shotgun (WGS) entry which is preliminary data.</text>
</comment>
<evidence type="ECO:0000313" key="3">
    <source>
        <dbReference type="Proteomes" id="UP000676310"/>
    </source>
</evidence>
<evidence type="ECO:0000313" key="2">
    <source>
        <dbReference type="EMBL" id="CAG5150097.1"/>
    </source>
</evidence>
<dbReference type="OrthoDB" id="3687864at2759"/>
<name>A0A8J2HY67_9PLEO</name>
<dbReference type="RefSeq" id="XP_043166088.1">
    <property type="nucleotide sequence ID" value="XM_043310153.1"/>
</dbReference>